<reference evidence="17" key="1">
    <citation type="submission" date="2021-02" db="EMBL/GenBank/DDBJ databases">
        <title>Phycicoccus sp. MQZ13P-5T, whole genome shotgun sequence.</title>
        <authorList>
            <person name="Tuo L."/>
        </authorList>
    </citation>
    <scope>NUCLEOTIDE SEQUENCE</scope>
    <source>
        <strain evidence="17">MQZ13P-5</strain>
    </source>
</reference>
<dbReference type="PANTHER" id="PTHR11986:SF58">
    <property type="entry name" value="LEUCINE_METHIONINE RACEMASE"/>
    <property type="match status" value="1"/>
</dbReference>
<evidence type="ECO:0000256" key="8">
    <source>
        <dbReference type="ARBA" id="ARBA00022679"/>
    </source>
</evidence>
<accession>A0ABS2CQT4</accession>
<dbReference type="EC" id="2.6.1.19" evidence="6"/>
<evidence type="ECO:0000256" key="10">
    <source>
        <dbReference type="ARBA" id="ARBA00029760"/>
    </source>
</evidence>
<evidence type="ECO:0000256" key="15">
    <source>
        <dbReference type="ARBA" id="ARBA00050054"/>
    </source>
</evidence>
<comment type="catalytic activity">
    <reaction evidence="14">
        <text>4-aminobutanoate + 2-oxoglutarate = succinate semialdehyde + L-glutamate</text>
        <dbReference type="Rhea" id="RHEA:23352"/>
        <dbReference type="ChEBI" id="CHEBI:16810"/>
        <dbReference type="ChEBI" id="CHEBI:29985"/>
        <dbReference type="ChEBI" id="CHEBI:57706"/>
        <dbReference type="ChEBI" id="CHEBI:59888"/>
        <dbReference type="EC" id="2.6.1.19"/>
    </reaction>
</comment>
<dbReference type="InterPro" id="IPR015421">
    <property type="entry name" value="PyrdxlP-dep_Trfase_major"/>
</dbReference>
<dbReference type="EMBL" id="JAFDVD010000022">
    <property type="protein sequence ID" value="MBM6402195.1"/>
    <property type="molecule type" value="Genomic_DNA"/>
</dbReference>
<evidence type="ECO:0000256" key="11">
    <source>
        <dbReference type="ARBA" id="ARBA00030204"/>
    </source>
</evidence>
<comment type="similarity">
    <text evidence="4 16">Belongs to the class-III pyridoxal-phosphate-dependent aminotransferase family.</text>
</comment>
<dbReference type="SUPFAM" id="SSF53383">
    <property type="entry name" value="PLP-dependent transferases"/>
    <property type="match status" value="1"/>
</dbReference>
<dbReference type="InterPro" id="IPR015424">
    <property type="entry name" value="PyrdxlP-dep_Trfase"/>
</dbReference>
<evidence type="ECO:0000256" key="13">
    <source>
        <dbReference type="ARBA" id="ARBA00031787"/>
    </source>
</evidence>
<evidence type="ECO:0000256" key="5">
    <source>
        <dbReference type="ARBA" id="ARBA00012876"/>
    </source>
</evidence>
<dbReference type="Proteomes" id="UP001430172">
    <property type="component" value="Unassembled WGS sequence"/>
</dbReference>
<comment type="cofactor">
    <cofactor evidence="2">
        <name>pyridoxal 5'-phosphate</name>
        <dbReference type="ChEBI" id="CHEBI:597326"/>
    </cofactor>
</comment>
<proteinExistence type="inferred from homology"/>
<evidence type="ECO:0000313" key="18">
    <source>
        <dbReference type="Proteomes" id="UP001430172"/>
    </source>
</evidence>
<dbReference type="InterPro" id="IPR049704">
    <property type="entry name" value="Aminotrans_3_PPA_site"/>
</dbReference>
<dbReference type="CDD" id="cd00610">
    <property type="entry name" value="OAT_like"/>
    <property type="match status" value="1"/>
</dbReference>
<dbReference type="Gene3D" id="3.90.1150.10">
    <property type="entry name" value="Aspartate Aminotransferase, domain 1"/>
    <property type="match status" value="1"/>
</dbReference>
<keyword evidence="18" id="KW-1185">Reference proteome</keyword>
<dbReference type="InterPro" id="IPR015422">
    <property type="entry name" value="PyrdxlP-dep_Trfase_small"/>
</dbReference>
<comment type="caution">
    <text evidence="17">The sequence shown here is derived from an EMBL/GenBank/DDBJ whole genome shotgun (WGS) entry which is preliminary data.</text>
</comment>
<dbReference type="InterPro" id="IPR050103">
    <property type="entry name" value="Class-III_PLP-dep_AT"/>
</dbReference>
<dbReference type="GO" id="GO:0034386">
    <property type="term" value="F:4-aminobutyrate:2-oxoglutarate transaminase activity"/>
    <property type="evidence" value="ECO:0007669"/>
    <property type="project" value="UniProtKB-EC"/>
</dbReference>
<dbReference type="InterPro" id="IPR005814">
    <property type="entry name" value="Aminotrans_3"/>
</dbReference>
<evidence type="ECO:0000256" key="6">
    <source>
        <dbReference type="ARBA" id="ARBA00012912"/>
    </source>
</evidence>
<evidence type="ECO:0000313" key="17">
    <source>
        <dbReference type="EMBL" id="MBM6402195.1"/>
    </source>
</evidence>
<protein>
    <recommendedName>
        <fullName evidence="12">(S)-3-amino-2-methylpropionate transaminase</fullName>
        <ecNumber evidence="6">2.6.1.19</ecNumber>
        <ecNumber evidence="5">2.6.1.22</ecNumber>
    </recommendedName>
    <alternativeName>
        <fullName evidence="13">GABA aminotransferase</fullName>
    </alternativeName>
    <alternativeName>
        <fullName evidence="11">Gamma-amino-N-butyrate transaminase</fullName>
    </alternativeName>
    <alternativeName>
        <fullName evidence="15">Glutamate:succinic semialdehyde transaminase</fullName>
    </alternativeName>
    <alternativeName>
        <fullName evidence="10">L-AIBAT</fullName>
    </alternativeName>
</protein>
<evidence type="ECO:0000256" key="16">
    <source>
        <dbReference type="RuleBase" id="RU003560"/>
    </source>
</evidence>
<dbReference type="Pfam" id="PF00202">
    <property type="entry name" value="Aminotran_3"/>
    <property type="match status" value="1"/>
</dbReference>
<dbReference type="PROSITE" id="PS00600">
    <property type="entry name" value="AA_TRANSFER_CLASS_3"/>
    <property type="match status" value="1"/>
</dbReference>
<comment type="pathway">
    <text evidence="3">Amino-acid degradation; 4-aminobutanoate degradation.</text>
</comment>
<evidence type="ECO:0000256" key="14">
    <source>
        <dbReference type="ARBA" id="ARBA00048021"/>
    </source>
</evidence>
<sequence>MIEQQRILTTAIPGPRSRELQSRKTAAVAAGVGTGLPVYVTDGAGGIIRDVDGNQLIDLGSGIAVTTVGNGNQRVVDAVTEQIARFTHTCFMVTPYEPYLGVCEKLNALTPGDHEKRSALFNSGAEAVENAVKIARHATGRQAVVVFEHGYHGRTNLTMGMTAKNMPYKHRFGPFAPEVYRVPMAYPYRWAGGPERCAEEALRTVTDLIHAQVGEENTAAVVIEPIQGEGGFIVPPEGFLPGLAEYCREHGIVFVADEVQSGFCRTGDWFASDHEGVVPDLITTAKGIAGGMPLAAVTGRADLMDAVHGGGLGGTYGGNPVACAAALASIESMEADDLAGRARGIGKILGDRLGSLAEKHPEIGEVRGRGAMVAMELVTDPATKEPAAALAAAVNKGCHDRGVVTLTCGTYGNVFRFLPPLSVGDDLLHEAMDVLEESMDAALA</sequence>
<dbReference type="NCBIfam" id="TIGR00700">
    <property type="entry name" value="GABAtrnsam"/>
    <property type="match status" value="1"/>
</dbReference>
<evidence type="ECO:0000256" key="9">
    <source>
        <dbReference type="ARBA" id="ARBA00022898"/>
    </source>
</evidence>
<dbReference type="NCBIfam" id="NF004714">
    <property type="entry name" value="PRK06058.1"/>
    <property type="match status" value="1"/>
</dbReference>
<keyword evidence="7 17" id="KW-0032">Aminotransferase</keyword>
<name>A0ABS2CQT4_9MICO</name>
<evidence type="ECO:0000256" key="1">
    <source>
        <dbReference type="ARBA" id="ARBA00001750"/>
    </source>
</evidence>
<dbReference type="EC" id="2.6.1.22" evidence="5"/>
<keyword evidence="9 16" id="KW-0663">Pyridoxal phosphate</keyword>
<evidence type="ECO:0000256" key="7">
    <source>
        <dbReference type="ARBA" id="ARBA00022576"/>
    </source>
</evidence>
<dbReference type="PANTHER" id="PTHR11986">
    <property type="entry name" value="AMINOTRANSFERASE CLASS III"/>
    <property type="match status" value="1"/>
</dbReference>
<dbReference type="Gene3D" id="3.40.640.10">
    <property type="entry name" value="Type I PLP-dependent aspartate aminotransferase-like (Major domain)"/>
    <property type="match status" value="1"/>
</dbReference>
<evidence type="ECO:0000256" key="2">
    <source>
        <dbReference type="ARBA" id="ARBA00001933"/>
    </source>
</evidence>
<organism evidence="17 18">
    <name type="scientific">Phycicoccus sonneratiae</name>
    <dbReference type="NCBI Taxonomy" id="2807628"/>
    <lineage>
        <taxon>Bacteria</taxon>
        <taxon>Bacillati</taxon>
        <taxon>Actinomycetota</taxon>
        <taxon>Actinomycetes</taxon>
        <taxon>Micrococcales</taxon>
        <taxon>Intrasporangiaceae</taxon>
        <taxon>Phycicoccus</taxon>
    </lineage>
</organism>
<gene>
    <name evidence="17" type="primary">gabT</name>
    <name evidence="17" type="ORF">JQN70_17505</name>
</gene>
<keyword evidence="8 17" id="KW-0808">Transferase</keyword>
<dbReference type="PIRSF" id="PIRSF000521">
    <property type="entry name" value="Transaminase_4ab_Lys_Orn"/>
    <property type="match status" value="1"/>
</dbReference>
<dbReference type="RefSeq" id="WP_204132667.1">
    <property type="nucleotide sequence ID" value="NZ_JAFDVD010000022.1"/>
</dbReference>
<comment type="catalytic activity">
    <reaction evidence="1">
        <text>(S)-3-amino-2-methylpropanoate + 2-oxoglutarate = 2-methyl-3-oxopropanoate + L-glutamate</text>
        <dbReference type="Rhea" id="RHEA:13993"/>
        <dbReference type="ChEBI" id="CHEBI:16810"/>
        <dbReference type="ChEBI" id="CHEBI:29985"/>
        <dbReference type="ChEBI" id="CHEBI:57700"/>
        <dbReference type="ChEBI" id="CHEBI:58655"/>
        <dbReference type="EC" id="2.6.1.22"/>
    </reaction>
</comment>
<evidence type="ECO:0000256" key="4">
    <source>
        <dbReference type="ARBA" id="ARBA00008954"/>
    </source>
</evidence>
<evidence type="ECO:0000256" key="3">
    <source>
        <dbReference type="ARBA" id="ARBA00005176"/>
    </source>
</evidence>
<evidence type="ECO:0000256" key="12">
    <source>
        <dbReference type="ARBA" id="ARBA00030857"/>
    </source>
</evidence>
<dbReference type="InterPro" id="IPR004632">
    <property type="entry name" value="4NH2But_aminotransferase_bac"/>
</dbReference>